<name>A0A3P7VD83_9BILA</name>
<evidence type="ECO:0000256" key="3">
    <source>
        <dbReference type="ARBA" id="ARBA00022741"/>
    </source>
</evidence>
<keyword evidence="1" id="KW-0813">Transport</keyword>
<dbReference type="InterPro" id="IPR026082">
    <property type="entry name" value="ABCA"/>
</dbReference>
<dbReference type="InterPro" id="IPR003439">
    <property type="entry name" value="ABC_transporter-like_ATP-bd"/>
</dbReference>
<dbReference type="GO" id="GO:0005319">
    <property type="term" value="F:lipid transporter activity"/>
    <property type="evidence" value="ECO:0007669"/>
    <property type="project" value="TreeGrafter"/>
</dbReference>
<evidence type="ECO:0000259" key="6">
    <source>
        <dbReference type="PROSITE" id="PS50893"/>
    </source>
</evidence>
<dbReference type="PROSITE" id="PS50893">
    <property type="entry name" value="ABC_TRANSPORTER_2"/>
    <property type="match status" value="1"/>
</dbReference>
<keyword evidence="3" id="KW-0547">Nucleotide-binding</keyword>
<reference evidence="7 8" key="1">
    <citation type="submission" date="2018-11" db="EMBL/GenBank/DDBJ databases">
        <authorList>
            <consortium name="Pathogen Informatics"/>
        </authorList>
    </citation>
    <scope>NUCLEOTIDE SEQUENCE [LARGE SCALE GENOMIC DNA]</scope>
</reference>
<dbReference type="SMART" id="SM00382">
    <property type="entry name" value="AAA"/>
    <property type="match status" value="1"/>
</dbReference>
<keyword evidence="2" id="KW-0677">Repeat</keyword>
<organism evidence="7 8">
    <name type="scientific">Onchocerca flexuosa</name>
    <dbReference type="NCBI Taxonomy" id="387005"/>
    <lineage>
        <taxon>Eukaryota</taxon>
        <taxon>Metazoa</taxon>
        <taxon>Ecdysozoa</taxon>
        <taxon>Nematoda</taxon>
        <taxon>Chromadorea</taxon>
        <taxon>Rhabditida</taxon>
        <taxon>Spirurina</taxon>
        <taxon>Spiruromorpha</taxon>
        <taxon>Filarioidea</taxon>
        <taxon>Onchocercidae</taxon>
        <taxon>Onchocerca</taxon>
    </lineage>
</organism>
<dbReference type="GO" id="GO:0140359">
    <property type="term" value="F:ABC-type transporter activity"/>
    <property type="evidence" value="ECO:0007669"/>
    <property type="project" value="InterPro"/>
</dbReference>
<proteinExistence type="predicted"/>
<accession>A0A3P7VD83</accession>
<dbReference type="PANTHER" id="PTHR19229">
    <property type="entry name" value="ATP-BINDING CASSETTE TRANSPORTER SUBFAMILY A ABCA"/>
    <property type="match status" value="1"/>
</dbReference>
<protein>
    <recommendedName>
        <fullName evidence="6">ABC transporter domain-containing protein</fullName>
    </recommendedName>
</protein>
<feature type="transmembrane region" description="Helical" evidence="5">
    <location>
        <begin position="12"/>
        <end position="33"/>
    </location>
</feature>
<dbReference type="EMBL" id="UZAJ01001404">
    <property type="protein sequence ID" value="VDO32987.1"/>
    <property type="molecule type" value="Genomic_DNA"/>
</dbReference>
<evidence type="ECO:0000313" key="8">
    <source>
        <dbReference type="Proteomes" id="UP000267606"/>
    </source>
</evidence>
<dbReference type="SUPFAM" id="SSF52540">
    <property type="entry name" value="P-loop containing nucleoside triphosphate hydrolases"/>
    <property type="match status" value="1"/>
</dbReference>
<dbReference type="GO" id="GO:0005524">
    <property type="term" value="F:ATP binding"/>
    <property type="evidence" value="ECO:0007669"/>
    <property type="project" value="UniProtKB-KW"/>
</dbReference>
<feature type="domain" description="ABC transporter" evidence="6">
    <location>
        <begin position="88"/>
        <end position="331"/>
    </location>
</feature>
<keyword evidence="8" id="KW-1185">Reference proteome</keyword>
<dbReference type="GO" id="GO:0016020">
    <property type="term" value="C:membrane"/>
    <property type="evidence" value="ECO:0007669"/>
    <property type="project" value="InterPro"/>
</dbReference>
<evidence type="ECO:0000256" key="4">
    <source>
        <dbReference type="ARBA" id="ARBA00022840"/>
    </source>
</evidence>
<gene>
    <name evidence="7" type="ORF">OFLC_LOCUS2438</name>
</gene>
<keyword evidence="4" id="KW-0067">ATP-binding</keyword>
<dbReference type="Pfam" id="PF00005">
    <property type="entry name" value="ABC_tran"/>
    <property type="match status" value="1"/>
</dbReference>
<dbReference type="InterPro" id="IPR003593">
    <property type="entry name" value="AAA+_ATPase"/>
</dbReference>
<keyword evidence="5" id="KW-1133">Transmembrane helix</keyword>
<feature type="transmembrane region" description="Helical" evidence="5">
    <location>
        <begin position="129"/>
        <end position="150"/>
    </location>
</feature>
<dbReference type="InterPro" id="IPR027417">
    <property type="entry name" value="P-loop_NTPase"/>
</dbReference>
<dbReference type="FunFam" id="3.40.50.300:FF:000933">
    <property type="entry name" value="ABC transporter A family member 7"/>
    <property type="match status" value="1"/>
</dbReference>
<dbReference type="GO" id="GO:0016887">
    <property type="term" value="F:ATP hydrolysis activity"/>
    <property type="evidence" value="ECO:0007669"/>
    <property type="project" value="InterPro"/>
</dbReference>
<keyword evidence="5" id="KW-0812">Transmembrane</keyword>
<dbReference type="Proteomes" id="UP000267606">
    <property type="component" value="Unassembled WGS sequence"/>
</dbReference>
<evidence type="ECO:0000256" key="5">
    <source>
        <dbReference type="SAM" id="Phobius"/>
    </source>
</evidence>
<keyword evidence="5" id="KW-0472">Membrane</keyword>
<evidence type="ECO:0000256" key="1">
    <source>
        <dbReference type="ARBA" id="ARBA00022448"/>
    </source>
</evidence>
<dbReference type="AlphaFoldDB" id="A0A3P7VD83"/>
<sequence>MAGISINLSTILISFVLDTFIYALLAWYINIVFPGTYGVPQPFYFFITPRYWRGDKYVKQSISDANFTTPINPSDNYEQEPTDLKLAVDISNLFKIYGNGTKALDGLNMRFYESQITALLGHNGAGKTTAISILTGLLQATSGAVFVYGLNFQKYMRTIRSFIGICPQYNILFDKLTVTEQLKFYGTLKGIPENQLNDEVYETMENLGLIASKDKLVSYLSGKLRSGMKRKLCIGIALIGGSKLVILDEPTAGVDARARRSIWDILIKNKEGLKNKEPFLGRTVILSTHRMDEADILADRIAIISKGQLQVAGSPLFLKKKFGNGLYLNILKTSSIKLF</sequence>
<evidence type="ECO:0000313" key="7">
    <source>
        <dbReference type="EMBL" id="VDO32987.1"/>
    </source>
</evidence>
<evidence type="ECO:0000256" key="2">
    <source>
        <dbReference type="ARBA" id="ARBA00022737"/>
    </source>
</evidence>
<dbReference type="CDD" id="cd03263">
    <property type="entry name" value="ABC_subfamily_A"/>
    <property type="match status" value="1"/>
</dbReference>
<dbReference type="PANTHER" id="PTHR19229:SF36">
    <property type="entry name" value="ATP-BINDING CASSETTE SUB-FAMILY A MEMBER 2"/>
    <property type="match status" value="1"/>
</dbReference>
<dbReference type="Gene3D" id="3.40.50.300">
    <property type="entry name" value="P-loop containing nucleotide triphosphate hydrolases"/>
    <property type="match status" value="1"/>
</dbReference>